<keyword evidence="9" id="KW-0028">Amino-acid biosynthesis</keyword>
<dbReference type="OrthoDB" id="9813612at2"/>
<evidence type="ECO:0000256" key="8">
    <source>
        <dbReference type="ARBA" id="ARBA00047481"/>
    </source>
</evidence>
<dbReference type="UniPathway" id="UPA00031">
    <property type="reaction ID" value="UER00012"/>
</dbReference>
<dbReference type="Pfam" id="PF00155">
    <property type="entry name" value="Aminotran_1_2"/>
    <property type="match status" value="1"/>
</dbReference>
<dbReference type="InterPro" id="IPR004839">
    <property type="entry name" value="Aminotransferase_I/II_large"/>
</dbReference>
<evidence type="ECO:0000256" key="1">
    <source>
        <dbReference type="ARBA" id="ARBA00001933"/>
    </source>
</evidence>
<sequence>MLKFPKYLDNIKPYLPGKPVEELQRELGLREVVKLASNENPFGCSLFVKKAIERSTTNINRYPDGGAYYLRKSLSEFLAVEPEQIIFGNGSNEIIDMIARVFLSDGREALFFEGSFVVYRLVSQIAGGKYREVPLECDFSRNLNRMLEEISDETSVIFIDNPCNPTGFANKKEEFHDFVRKLPDNVLLVIDEAYFEYAKGHGVPDGINYIRRINPDIPEKNIIVLRTFSKAYGLAGLRIGYGIAKKEIIQILEKVRQPFNTNYLAQIAAVEALKDQDFVNFSVEENEKGKELFYEEFEKRKIFYLPTYGNFIMFQVESSQQIYEELLKKGVIVRPAFGFDNFLRVSIGREEENIKFFKALDSLGYSCK</sequence>
<keyword evidence="12" id="KW-1185">Reference proteome</keyword>
<comment type="subunit">
    <text evidence="4 9">Homodimer.</text>
</comment>
<dbReference type="SUPFAM" id="SSF53383">
    <property type="entry name" value="PLP-dependent transferases"/>
    <property type="match status" value="1"/>
</dbReference>
<organism evidence="11 12">
    <name type="scientific">Persephonella hydrogeniphila</name>
    <dbReference type="NCBI Taxonomy" id="198703"/>
    <lineage>
        <taxon>Bacteria</taxon>
        <taxon>Pseudomonadati</taxon>
        <taxon>Aquificota</taxon>
        <taxon>Aquificia</taxon>
        <taxon>Aquificales</taxon>
        <taxon>Hydrogenothermaceae</taxon>
        <taxon>Persephonella</taxon>
    </lineage>
</organism>
<dbReference type="GO" id="GO:0000105">
    <property type="term" value="P:L-histidine biosynthetic process"/>
    <property type="evidence" value="ECO:0007669"/>
    <property type="project" value="UniProtKB-UniRule"/>
</dbReference>
<dbReference type="Gene3D" id="3.40.640.10">
    <property type="entry name" value="Type I PLP-dependent aspartate aminotransferase-like (Major domain)"/>
    <property type="match status" value="1"/>
</dbReference>
<dbReference type="GO" id="GO:0030170">
    <property type="term" value="F:pyridoxal phosphate binding"/>
    <property type="evidence" value="ECO:0007669"/>
    <property type="project" value="InterPro"/>
</dbReference>
<dbReference type="InterPro" id="IPR015424">
    <property type="entry name" value="PyrdxlP-dep_Trfase"/>
</dbReference>
<dbReference type="CDD" id="cd00609">
    <property type="entry name" value="AAT_like"/>
    <property type="match status" value="1"/>
</dbReference>
<dbReference type="PANTHER" id="PTHR43643">
    <property type="entry name" value="HISTIDINOL-PHOSPHATE AMINOTRANSFERASE 2"/>
    <property type="match status" value="1"/>
</dbReference>
<evidence type="ECO:0000313" key="11">
    <source>
        <dbReference type="EMBL" id="SNZ03450.1"/>
    </source>
</evidence>
<dbReference type="Gene3D" id="3.90.1150.10">
    <property type="entry name" value="Aspartate Aminotransferase, domain 1"/>
    <property type="match status" value="1"/>
</dbReference>
<keyword evidence="9" id="KW-0368">Histidine biosynthesis</keyword>
<comment type="cofactor">
    <cofactor evidence="1 9">
        <name>pyridoxal 5'-phosphate</name>
        <dbReference type="ChEBI" id="CHEBI:597326"/>
    </cofactor>
</comment>
<dbReference type="GO" id="GO:0004400">
    <property type="term" value="F:histidinol-phosphate transaminase activity"/>
    <property type="evidence" value="ECO:0007669"/>
    <property type="project" value="UniProtKB-UniRule"/>
</dbReference>
<feature type="domain" description="Aminotransferase class I/classII large" evidence="10">
    <location>
        <begin position="31"/>
        <end position="355"/>
    </location>
</feature>
<keyword evidence="6 9" id="KW-0808">Transferase</keyword>
<dbReference type="InterPro" id="IPR015421">
    <property type="entry name" value="PyrdxlP-dep_Trfase_major"/>
</dbReference>
<evidence type="ECO:0000313" key="12">
    <source>
        <dbReference type="Proteomes" id="UP000219036"/>
    </source>
</evidence>
<dbReference type="InterPro" id="IPR050106">
    <property type="entry name" value="HistidinolP_aminotransfase"/>
</dbReference>
<evidence type="ECO:0000256" key="3">
    <source>
        <dbReference type="ARBA" id="ARBA00007970"/>
    </source>
</evidence>
<keyword evidence="5 9" id="KW-0032">Aminotransferase</keyword>
<dbReference type="InterPro" id="IPR001917">
    <property type="entry name" value="Aminotrans_II_pyridoxalP_BS"/>
</dbReference>
<comment type="similarity">
    <text evidence="3 9">Belongs to the class-II pyridoxal-phosphate-dependent aminotransferase family. Histidinol-phosphate aminotransferase subfamily.</text>
</comment>
<dbReference type="RefSeq" id="WP_096999571.1">
    <property type="nucleotide sequence ID" value="NZ_OBEI01000001.1"/>
</dbReference>
<evidence type="ECO:0000256" key="5">
    <source>
        <dbReference type="ARBA" id="ARBA00022576"/>
    </source>
</evidence>
<comment type="pathway">
    <text evidence="2 9">Amino-acid biosynthesis; L-histidine biosynthesis; L-histidine from 5-phospho-alpha-D-ribose 1-diphosphate: step 7/9.</text>
</comment>
<dbReference type="InterPro" id="IPR015422">
    <property type="entry name" value="PyrdxlP-dep_Trfase_small"/>
</dbReference>
<name>A0A285N1Y4_9AQUI</name>
<feature type="modified residue" description="N6-(pyridoxal phosphate)lysine" evidence="9">
    <location>
        <position position="230"/>
    </location>
</feature>
<keyword evidence="7 9" id="KW-0663">Pyridoxal phosphate</keyword>
<dbReference type="InterPro" id="IPR005861">
    <property type="entry name" value="HisP_aminotrans"/>
</dbReference>
<evidence type="ECO:0000256" key="4">
    <source>
        <dbReference type="ARBA" id="ARBA00011738"/>
    </source>
</evidence>
<dbReference type="EC" id="2.6.1.9" evidence="9"/>
<comment type="catalytic activity">
    <reaction evidence="8 9">
        <text>L-histidinol phosphate + 2-oxoglutarate = 3-(imidazol-4-yl)-2-oxopropyl phosphate + L-glutamate</text>
        <dbReference type="Rhea" id="RHEA:23744"/>
        <dbReference type="ChEBI" id="CHEBI:16810"/>
        <dbReference type="ChEBI" id="CHEBI:29985"/>
        <dbReference type="ChEBI" id="CHEBI:57766"/>
        <dbReference type="ChEBI" id="CHEBI:57980"/>
        <dbReference type="EC" id="2.6.1.9"/>
    </reaction>
</comment>
<dbReference type="EMBL" id="OBEI01000001">
    <property type="protein sequence ID" value="SNZ03450.1"/>
    <property type="molecule type" value="Genomic_DNA"/>
</dbReference>
<dbReference type="PANTHER" id="PTHR43643:SF3">
    <property type="entry name" value="HISTIDINOL-PHOSPHATE AMINOTRANSFERASE"/>
    <property type="match status" value="1"/>
</dbReference>
<dbReference type="PROSITE" id="PS00599">
    <property type="entry name" value="AA_TRANSFER_CLASS_2"/>
    <property type="match status" value="1"/>
</dbReference>
<evidence type="ECO:0000256" key="7">
    <source>
        <dbReference type="ARBA" id="ARBA00022898"/>
    </source>
</evidence>
<dbReference type="AlphaFoldDB" id="A0A285N1Y4"/>
<dbReference type="NCBIfam" id="TIGR01141">
    <property type="entry name" value="hisC"/>
    <property type="match status" value="1"/>
</dbReference>
<evidence type="ECO:0000259" key="10">
    <source>
        <dbReference type="Pfam" id="PF00155"/>
    </source>
</evidence>
<proteinExistence type="inferred from homology"/>
<evidence type="ECO:0000256" key="9">
    <source>
        <dbReference type="HAMAP-Rule" id="MF_01023"/>
    </source>
</evidence>
<evidence type="ECO:0000256" key="2">
    <source>
        <dbReference type="ARBA" id="ARBA00005011"/>
    </source>
</evidence>
<gene>
    <name evidence="9" type="primary">hisC</name>
    <name evidence="11" type="ORF">SAMN06265182_0383</name>
</gene>
<reference evidence="12" key="1">
    <citation type="submission" date="2017-09" db="EMBL/GenBank/DDBJ databases">
        <authorList>
            <person name="Varghese N."/>
            <person name="Submissions S."/>
        </authorList>
    </citation>
    <scope>NUCLEOTIDE SEQUENCE [LARGE SCALE GENOMIC DNA]</scope>
    <source>
        <strain evidence="12">DSM 15103</strain>
    </source>
</reference>
<accession>A0A285N1Y4</accession>
<dbReference type="Proteomes" id="UP000219036">
    <property type="component" value="Unassembled WGS sequence"/>
</dbReference>
<evidence type="ECO:0000256" key="6">
    <source>
        <dbReference type="ARBA" id="ARBA00022679"/>
    </source>
</evidence>
<dbReference type="HAMAP" id="MF_01023">
    <property type="entry name" value="HisC_aminotrans_2"/>
    <property type="match status" value="1"/>
</dbReference>
<protein>
    <recommendedName>
        <fullName evidence="9">Histidinol-phosphate aminotransferase</fullName>
        <ecNumber evidence="9">2.6.1.9</ecNumber>
    </recommendedName>
    <alternativeName>
        <fullName evidence="9">Imidazole acetol-phosphate transaminase</fullName>
    </alternativeName>
</protein>